<comment type="similarity">
    <text evidence="2">Belongs to the peptidase C13 family.</text>
</comment>
<dbReference type="PANTHER" id="PTHR12000:SF42">
    <property type="entry name" value="LEGUMAIN"/>
    <property type="match status" value="1"/>
</dbReference>
<dbReference type="EMBL" id="CAEY01000028">
    <property type="status" value="NOT_ANNOTATED_CDS"/>
    <property type="molecule type" value="Genomic_DNA"/>
</dbReference>
<protein>
    <recommendedName>
        <fullName evidence="3">legumain</fullName>
        <ecNumber evidence="3">3.4.22.34</ecNumber>
    </recommendedName>
</protein>
<accession>T1KEP9</accession>
<keyword evidence="11" id="KW-1185">Reference proteome</keyword>
<feature type="signal peptide" evidence="9">
    <location>
        <begin position="1"/>
        <end position="23"/>
    </location>
</feature>
<evidence type="ECO:0000256" key="1">
    <source>
        <dbReference type="ARBA" id="ARBA00000810"/>
    </source>
</evidence>
<evidence type="ECO:0000313" key="10">
    <source>
        <dbReference type="EnsemblMetazoa" id="tetur10g00310.1"/>
    </source>
</evidence>
<dbReference type="FunFam" id="3.40.50.1460:FF:000006">
    <property type="entry name" value="Legumain"/>
    <property type="match status" value="1"/>
</dbReference>
<name>T1KEP9_TETUR</name>
<dbReference type="Pfam" id="PF01650">
    <property type="entry name" value="Peptidase_C13"/>
    <property type="match status" value="1"/>
</dbReference>
<evidence type="ECO:0000256" key="2">
    <source>
        <dbReference type="ARBA" id="ARBA00009941"/>
    </source>
</evidence>
<dbReference type="GO" id="GO:0006624">
    <property type="term" value="P:vacuolar protein processing"/>
    <property type="evidence" value="ECO:0007669"/>
    <property type="project" value="TreeGrafter"/>
</dbReference>
<dbReference type="Gene3D" id="3.40.50.1460">
    <property type="match status" value="1"/>
</dbReference>
<dbReference type="PRINTS" id="PR00776">
    <property type="entry name" value="HEMOGLOBNASE"/>
</dbReference>
<dbReference type="InterPro" id="IPR046427">
    <property type="entry name" value="Legumain_prodom_sf"/>
</dbReference>
<evidence type="ECO:0000256" key="7">
    <source>
        <dbReference type="ARBA" id="ARBA00022807"/>
    </source>
</evidence>
<evidence type="ECO:0000256" key="6">
    <source>
        <dbReference type="ARBA" id="ARBA00022801"/>
    </source>
</evidence>
<dbReference type="Proteomes" id="UP000015104">
    <property type="component" value="Unassembled WGS sequence"/>
</dbReference>
<evidence type="ECO:0000256" key="3">
    <source>
        <dbReference type="ARBA" id="ARBA00012628"/>
    </source>
</evidence>
<evidence type="ECO:0000313" key="11">
    <source>
        <dbReference type="Proteomes" id="UP000015104"/>
    </source>
</evidence>
<sequence length="463" mass="52001">MNILKAFFVITLIVYFNCSLSNGFSISNLPNEDLIRQSNDSNFKIWAVLVAGSNTWSNYRHQADVCHAYQVLIKHGVHPDNIITMMYDDIAHSKSNPTPGVIINIPGGVNVYSNITIDYRHSDVNKNNFMNVLKGDAALKAKGKKVLDSGPNDHVFVYFSDHGGAGVLCFPRNVITSAELNSTLQWMKANNRFGAMTLYIEACESGSMFKNILPQDESIFAVTASRPDESSYAIYFDDEREIYLADEFSINWLIDSDTEKSLVNETLEKQFTIVRSKTKKSTPQQFGDHSVRRLSVSQFQGDENADHSLFNSVPDTVINSISSVNAPIESLRRSILKRTDPIEKAALTAHLGTILAGRDYVNTTIRSIIGKLCQKGYCTNVDDIMETRVPLTNHQAYSELALQFHKSCFSLSTHRHTLSYLYAFANIIEDLAVRDKDKLNTISLALKLICKRYVGDHRFKAII</sequence>
<dbReference type="Gene3D" id="1.10.132.130">
    <property type="match status" value="1"/>
</dbReference>
<dbReference type="AlphaFoldDB" id="T1KEP9"/>
<dbReference type="EC" id="3.4.22.34" evidence="3"/>
<dbReference type="HOGENOM" id="CLU_024160_2_0_1"/>
<dbReference type="InterPro" id="IPR001096">
    <property type="entry name" value="Peptidase_C13"/>
</dbReference>
<dbReference type="PANTHER" id="PTHR12000">
    <property type="entry name" value="HEMOGLOBINASE FAMILY MEMBER"/>
    <property type="match status" value="1"/>
</dbReference>
<proteinExistence type="inferred from homology"/>
<dbReference type="PIRSF" id="PIRSF019663">
    <property type="entry name" value="Legumain"/>
    <property type="match status" value="1"/>
</dbReference>
<feature type="active site" description="Nucleophile" evidence="8">
    <location>
        <position position="203"/>
    </location>
</feature>
<evidence type="ECO:0000256" key="8">
    <source>
        <dbReference type="PIRSR" id="PIRSR019663-1"/>
    </source>
</evidence>
<keyword evidence="4" id="KW-0645">Protease</keyword>
<dbReference type="GO" id="GO:0051603">
    <property type="term" value="P:proteolysis involved in protein catabolic process"/>
    <property type="evidence" value="ECO:0007669"/>
    <property type="project" value="TreeGrafter"/>
</dbReference>
<dbReference type="CDD" id="cd21115">
    <property type="entry name" value="legumain_C"/>
    <property type="match status" value="1"/>
</dbReference>
<keyword evidence="6" id="KW-0378">Hydrolase</keyword>
<organism evidence="10 11">
    <name type="scientific">Tetranychus urticae</name>
    <name type="common">Two-spotted spider mite</name>
    <dbReference type="NCBI Taxonomy" id="32264"/>
    <lineage>
        <taxon>Eukaryota</taxon>
        <taxon>Metazoa</taxon>
        <taxon>Ecdysozoa</taxon>
        <taxon>Arthropoda</taxon>
        <taxon>Chelicerata</taxon>
        <taxon>Arachnida</taxon>
        <taxon>Acari</taxon>
        <taxon>Acariformes</taxon>
        <taxon>Trombidiformes</taxon>
        <taxon>Prostigmata</taxon>
        <taxon>Eleutherengona</taxon>
        <taxon>Raphignathae</taxon>
        <taxon>Tetranychoidea</taxon>
        <taxon>Tetranychidae</taxon>
        <taxon>Tetranychus</taxon>
    </lineage>
</organism>
<dbReference type="EnsemblMetazoa" id="tetur10g00310.1">
    <property type="protein sequence ID" value="tetur10g00310.1"/>
    <property type="gene ID" value="tetur10g00310"/>
</dbReference>
<reference evidence="10" key="2">
    <citation type="submission" date="2015-06" db="UniProtKB">
        <authorList>
            <consortium name="EnsemblMetazoa"/>
        </authorList>
    </citation>
    <scope>IDENTIFICATION</scope>
</reference>
<dbReference type="eggNOG" id="KOG1348">
    <property type="taxonomic scope" value="Eukaryota"/>
</dbReference>
<dbReference type="GO" id="GO:0005773">
    <property type="term" value="C:vacuole"/>
    <property type="evidence" value="ECO:0007669"/>
    <property type="project" value="GOC"/>
</dbReference>
<evidence type="ECO:0000256" key="4">
    <source>
        <dbReference type="ARBA" id="ARBA00022670"/>
    </source>
</evidence>
<keyword evidence="7" id="KW-0788">Thiol protease</keyword>
<feature type="active site" evidence="8">
    <location>
        <position position="162"/>
    </location>
</feature>
<evidence type="ECO:0000256" key="9">
    <source>
        <dbReference type="SAM" id="SignalP"/>
    </source>
</evidence>
<dbReference type="GO" id="GO:0004197">
    <property type="term" value="F:cysteine-type endopeptidase activity"/>
    <property type="evidence" value="ECO:0007669"/>
    <property type="project" value="UniProtKB-EC"/>
</dbReference>
<keyword evidence="5 9" id="KW-0732">Signal</keyword>
<dbReference type="InterPro" id="IPR048501">
    <property type="entry name" value="Legum_prodom"/>
</dbReference>
<comment type="catalytic activity">
    <reaction evidence="1">
        <text>Hydrolysis of proteins and small molecule substrates at -Asn-|-Xaa- bonds.</text>
        <dbReference type="EC" id="3.4.22.34"/>
    </reaction>
</comment>
<reference evidence="11" key="1">
    <citation type="submission" date="2011-08" db="EMBL/GenBank/DDBJ databases">
        <authorList>
            <person name="Rombauts S."/>
        </authorList>
    </citation>
    <scope>NUCLEOTIDE SEQUENCE</scope>
    <source>
        <strain evidence="11">London</strain>
    </source>
</reference>
<evidence type="ECO:0000256" key="5">
    <source>
        <dbReference type="ARBA" id="ARBA00022729"/>
    </source>
</evidence>
<feature type="chain" id="PRO_5004581289" description="legumain" evidence="9">
    <location>
        <begin position="24"/>
        <end position="463"/>
    </location>
</feature>